<evidence type="ECO:0008006" key="2">
    <source>
        <dbReference type="Google" id="ProtNLM"/>
    </source>
</evidence>
<sequence length="116" mass="13067">MAEILRKLVSNEALRSMQDKLESWLREYNTNSCDQNLNQCLELIEQVAKVQGQLFGILTTTAQEGGHYDGVEIIKSRLLPWLEASFTAASLGKPVDSRVPSLQVRMLKDHPWLSAP</sequence>
<dbReference type="GO" id="GO:0035694">
    <property type="term" value="P:mitochondrial protein catabolic process"/>
    <property type="evidence" value="ECO:0007669"/>
    <property type="project" value="InterPro"/>
</dbReference>
<dbReference type="Ensembl" id="ENSEAST00005006371.1">
    <property type="protein sequence ID" value="ENSEASP00005005830.1"/>
    <property type="gene ID" value="ENSEASG00005004305.1"/>
</dbReference>
<evidence type="ECO:0000313" key="1">
    <source>
        <dbReference type="Ensembl" id="ENSEASP00005005830.1"/>
    </source>
</evidence>
<dbReference type="AlphaFoldDB" id="A0A8C4L2K4"/>
<dbReference type="PANTHER" id="PTHR21771">
    <property type="entry name" value="MITOCHONDRIA-EATING PROTEIN-RELATED"/>
    <property type="match status" value="1"/>
</dbReference>
<accession>A0A8C4L2K4</accession>
<dbReference type="OMA" id="ILNKACQ"/>
<dbReference type="GO" id="GO:0035695">
    <property type="term" value="P:mitophagy by internal vacuole formation"/>
    <property type="evidence" value="ECO:0007669"/>
    <property type="project" value="TreeGrafter"/>
</dbReference>
<reference evidence="1" key="1">
    <citation type="submission" date="2023-03" db="UniProtKB">
        <authorList>
            <consortium name="Ensembl"/>
        </authorList>
    </citation>
    <scope>IDENTIFICATION</scope>
</reference>
<dbReference type="PANTHER" id="PTHR21771:SF0">
    <property type="entry name" value="MITOCHONDRIA-EATING PROTEIN"/>
    <property type="match status" value="1"/>
</dbReference>
<protein>
    <recommendedName>
        <fullName evidence="2">Spermatogenesis associated 18</fullName>
    </recommendedName>
</protein>
<dbReference type="GO" id="GO:0005741">
    <property type="term" value="C:mitochondrial outer membrane"/>
    <property type="evidence" value="ECO:0007669"/>
    <property type="project" value="InterPro"/>
</dbReference>
<dbReference type="InterPro" id="IPR026169">
    <property type="entry name" value="MIEAP"/>
</dbReference>
<organism evidence="1">
    <name type="scientific">Equus asinus asinus</name>
    <dbReference type="NCBI Taxonomy" id="83772"/>
    <lineage>
        <taxon>Eukaryota</taxon>
        <taxon>Metazoa</taxon>
        <taxon>Chordata</taxon>
        <taxon>Craniata</taxon>
        <taxon>Vertebrata</taxon>
        <taxon>Euteleostomi</taxon>
        <taxon>Mammalia</taxon>
        <taxon>Eutheria</taxon>
        <taxon>Laurasiatheria</taxon>
        <taxon>Perissodactyla</taxon>
        <taxon>Equidae</taxon>
        <taxon>Equus</taxon>
    </lineage>
</organism>
<proteinExistence type="predicted"/>
<name>A0A8C4L2K4_EQUAS</name>